<evidence type="ECO:0000313" key="2">
    <source>
        <dbReference type="EMBL" id="GCC48751.1"/>
    </source>
</evidence>
<feature type="compositionally biased region" description="Basic and acidic residues" evidence="1">
    <location>
        <begin position="17"/>
        <end position="28"/>
    </location>
</feature>
<accession>A0A401U1J0</accession>
<dbReference type="EMBL" id="BEZZ01241210">
    <property type="protein sequence ID" value="GCC48751.1"/>
    <property type="molecule type" value="Genomic_DNA"/>
</dbReference>
<reference evidence="2 3" key="1">
    <citation type="journal article" date="2018" name="Nat. Ecol. Evol.">
        <title>Shark genomes provide insights into elasmobranch evolution and the origin of vertebrates.</title>
        <authorList>
            <person name="Hara Y"/>
            <person name="Yamaguchi K"/>
            <person name="Onimaru K"/>
            <person name="Kadota M"/>
            <person name="Koyanagi M"/>
            <person name="Keeley SD"/>
            <person name="Tatsumi K"/>
            <person name="Tanaka K"/>
            <person name="Motone F"/>
            <person name="Kageyama Y"/>
            <person name="Nozu R"/>
            <person name="Adachi N"/>
            <person name="Nishimura O"/>
            <person name="Nakagawa R"/>
            <person name="Tanegashima C"/>
            <person name="Kiyatake I"/>
            <person name="Matsumoto R"/>
            <person name="Murakumo K"/>
            <person name="Nishida K"/>
            <person name="Terakita A"/>
            <person name="Kuratani S"/>
            <person name="Sato K"/>
            <person name="Hyodo S Kuraku.S."/>
        </authorList>
    </citation>
    <scope>NUCLEOTIDE SEQUENCE [LARGE SCALE GENOMIC DNA]</scope>
</reference>
<keyword evidence="3" id="KW-1185">Reference proteome</keyword>
<sequence length="81" mass="8998">MERTRHSGSGCMAGERPGPRERLGDTGRGRIWIPVSQSGRVRPGRGAGELRWTRPLCPRGPLPGLRHTPGTFRKRREVLSS</sequence>
<feature type="region of interest" description="Disordered" evidence="1">
    <location>
        <begin position="60"/>
        <end position="81"/>
    </location>
</feature>
<dbReference type="Proteomes" id="UP000287033">
    <property type="component" value="Unassembled WGS sequence"/>
</dbReference>
<feature type="compositionally biased region" description="Basic residues" evidence="1">
    <location>
        <begin position="72"/>
        <end position="81"/>
    </location>
</feature>
<name>A0A401U1J0_CHIPU</name>
<gene>
    <name evidence="2" type="ORF">chiPu_0032595</name>
</gene>
<dbReference type="AlphaFoldDB" id="A0A401U1J0"/>
<feature type="region of interest" description="Disordered" evidence="1">
    <location>
        <begin position="1"/>
        <end position="28"/>
    </location>
</feature>
<evidence type="ECO:0000313" key="3">
    <source>
        <dbReference type="Proteomes" id="UP000287033"/>
    </source>
</evidence>
<evidence type="ECO:0000256" key="1">
    <source>
        <dbReference type="SAM" id="MobiDB-lite"/>
    </source>
</evidence>
<proteinExistence type="predicted"/>
<comment type="caution">
    <text evidence="2">The sequence shown here is derived from an EMBL/GenBank/DDBJ whole genome shotgun (WGS) entry which is preliminary data.</text>
</comment>
<protein>
    <submittedName>
        <fullName evidence="2">Uncharacterized protein</fullName>
    </submittedName>
</protein>
<organism evidence="2 3">
    <name type="scientific">Chiloscyllium punctatum</name>
    <name type="common">Brownbanded bambooshark</name>
    <name type="synonym">Hemiscyllium punctatum</name>
    <dbReference type="NCBI Taxonomy" id="137246"/>
    <lineage>
        <taxon>Eukaryota</taxon>
        <taxon>Metazoa</taxon>
        <taxon>Chordata</taxon>
        <taxon>Craniata</taxon>
        <taxon>Vertebrata</taxon>
        <taxon>Chondrichthyes</taxon>
        <taxon>Elasmobranchii</taxon>
        <taxon>Galeomorphii</taxon>
        <taxon>Galeoidea</taxon>
        <taxon>Orectolobiformes</taxon>
        <taxon>Hemiscylliidae</taxon>
        <taxon>Chiloscyllium</taxon>
    </lineage>
</organism>